<evidence type="ECO:0000313" key="7">
    <source>
        <dbReference type="EMBL" id="KAJ2921482.1"/>
    </source>
</evidence>
<name>A0A9W8IS39_9AGAR</name>
<evidence type="ECO:0000256" key="2">
    <source>
        <dbReference type="ARBA" id="ARBA00006824"/>
    </source>
</evidence>
<comment type="subcellular location">
    <subcellularLocation>
        <location evidence="1">Membrane</location>
        <topology evidence="1">Multi-pass membrane protein</topology>
    </subcellularLocation>
</comment>
<dbReference type="GO" id="GO:0016020">
    <property type="term" value="C:membrane"/>
    <property type="evidence" value="ECO:0007669"/>
    <property type="project" value="UniProtKB-SubCell"/>
</dbReference>
<dbReference type="EMBL" id="JANBPK010001594">
    <property type="protein sequence ID" value="KAJ2921482.1"/>
    <property type="molecule type" value="Genomic_DNA"/>
</dbReference>
<protein>
    <submittedName>
        <fullName evidence="7">Uncharacterized protein</fullName>
    </submittedName>
</protein>
<gene>
    <name evidence="7" type="ORF">H1R20_g15609</name>
</gene>
<organism evidence="7 8">
    <name type="scientific">Candolleomyces eurysporus</name>
    <dbReference type="NCBI Taxonomy" id="2828524"/>
    <lineage>
        <taxon>Eukaryota</taxon>
        <taxon>Fungi</taxon>
        <taxon>Dikarya</taxon>
        <taxon>Basidiomycota</taxon>
        <taxon>Agaricomycotina</taxon>
        <taxon>Agaricomycetes</taxon>
        <taxon>Agaricomycetidae</taxon>
        <taxon>Agaricales</taxon>
        <taxon>Agaricineae</taxon>
        <taxon>Psathyrellaceae</taxon>
        <taxon>Candolleomyces</taxon>
    </lineage>
</organism>
<keyword evidence="4" id="KW-1133">Transmembrane helix</keyword>
<evidence type="ECO:0000256" key="1">
    <source>
        <dbReference type="ARBA" id="ARBA00004141"/>
    </source>
</evidence>
<keyword evidence="5" id="KW-0472">Membrane</keyword>
<comment type="caution">
    <text evidence="7">The sequence shown here is derived from an EMBL/GenBank/DDBJ whole genome shotgun (WGS) entry which is preliminary data.</text>
</comment>
<sequence length="211" mass="23052">MASLLRSYNSALLRRPMLVQCLTAAVMFGAGDVIAQQAVEGKGKKHDFLRTARLTFYGGCMFGPIMTKWYQFLNRLKFASPTKALLYRIYLDQALLTPVGVLFFYGSMSTLEGNWQKAYERIEEAYVPTLVRNWAVFIPTQIVNFTVVPPHLRMVTVGVVSLFWNTYLSVANAPLAAAAAQAKALATTAALDGTTATASAGDDEKGSVVVP</sequence>
<keyword evidence="8" id="KW-1185">Reference proteome</keyword>
<evidence type="ECO:0000256" key="5">
    <source>
        <dbReference type="ARBA" id="ARBA00023136"/>
    </source>
</evidence>
<dbReference type="PANTHER" id="PTHR11266:SF17">
    <property type="entry name" value="PROTEIN MPV17"/>
    <property type="match status" value="1"/>
</dbReference>
<evidence type="ECO:0000256" key="6">
    <source>
        <dbReference type="RuleBase" id="RU363053"/>
    </source>
</evidence>
<dbReference type="GO" id="GO:0005739">
    <property type="term" value="C:mitochondrion"/>
    <property type="evidence" value="ECO:0007669"/>
    <property type="project" value="TreeGrafter"/>
</dbReference>
<keyword evidence="3" id="KW-0812">Transmembrane</keyword>
<evidence type="ECO:0000313" key="8">
    <source>
        <dbReference type="Proteomes" id="UP001140091"/>
    </source>
</evidence>
<accession>A0A9W8IS39</accession>
<comment type="similarity">
    <text evidence="2 6">Belongs to the peroxisomal membrane protein PXMP2/4 family.</text>
</comment>
<dbReference type="Pfam" id="PF04117">
    <property type="entry name" value="Mpv17_PMP22"/>
    <property type="match status" value="1"/>
</dbReference>
<dbReference type="AlphaFoldDB" id="A0A9W8IS39"/>
<evidence type="ECO:0000256" key="3">
    <source>
        <dbReference type="ARBA" id="ARBA00022692"/>
    </source>
</evidence>
<dbReference type="OrthoDB" id="430207at2759"/>
<dbReference type="InterPro" id="IPR007248">
    <property type="entry name" value="Mpv17_PMP22"/>
</dbReference>
<dbReference type="Proteomes" id="UP001140091">
    <property type="component" value="Unassembled WGS sequence"/>
</dbReference>
<reference evidence="7" key="1">
    <citation type="submission" date="2022-06" db="EMBL/GenBank/DDBJ databases">
        <title>Genome Sequence of Candolleomyces eurysporus.</title>
        <authorList>
            <person name="Buettner E."/>
        </authorList>
    </citation>
    <scope>NUCLEOTIDE SEQUENCE</scope>
    <source>
        <strain evidence="7">VTCC 930004</strain>
    </source>
</reference>
<proteinExistence type="inferred from homology"/>
<feature type="non-terminal residue" evidence="7">
    <location>
        <position position="1"/>
    </location>
</feature>
<evidence type="ECO:0000256" key="4">
    <source>
        <dbReference type="ARBA" id="ARBA00022989"/>
    </source>
</evidence>
<dbReference type="PANTHER" id="PTHR11266">
    <property type="entry name" value="PEROXISOMAL MEMBRANE PROTEIN 2, PXMP2 MPV17"/>
    <property type="match status" value="1"/>
</dbReference>